<reference evidence="8 9" key="1">
    <citation type="submission" date="2020-08" db="EMBL/GenBank/DDBJ databases">
        <title>Plant Genome Project.</title>
        <authorList>
            <person name="Zhang R.-G."/>
        </authorList>
    </citation>
    <scope>NUCLEOTIDE SEQUENCE [LARGE SCALE GENOMIC DNA]</scope>
    <source>
        <tissue evidence="8">Rhizome</tissue>
    </source>
</reference>
<feature type="region of interest" description="Disordered" evidence="6">
    <location>
        <begin position="685"/>
        <end position="705"/>
    </location>
</feature>
<dbReference type="GO" id="GO:0005506">
    <property type="term" value="F:iron ion binding"/>
    <property type="evidence" value="ECO:0007669"/>
    <property type="project" value="InterPro"/>
</dbReference>
<evidence type="ECO:0008006" key="10">
    <source>
        <dbReference type="Google" id="ProtNLM"/>
    </source>
</evidence>
<evidence type="ECO:0000256" key="4">
    <source>
        <dbReference type="ARBA" id="ARBA00023004"/>
    </source>
</evidence>
<organism evidence="8 9">
    <name type="scientific">Zingiber officinale</name>
    <name type="common">Ginger</name>
    <name type="synonym">Amomum zingiber</name>
    <dbReference type="NCBI Taxonomy" id="94328"/>
    <lineage>
        <taxon>Eukaryota</taxon>
        <taxon>Viridiplantae</taxon>
        <taxon>Streptophyta</taxon>
        <taxon>Embryophyta</taxon>
        <taxon>Tracheophyta</taxon>
        <taxon>Spermatophyta</taxon>
        <taxon>Magnoliopsida</taxon>
        <taxon>Liliopsida</taxon>
        <taxon>Zingiberales</taxon>
        <taxon>Zingiberaceae</taxon>
        <taxon>Zingiber</taxon>
    </lineage>
</organism>
<evidence type="ECO:0000256" key="3">
    <source>
        <dbReference type="ARBA" id="ARBA00023002"/>
    </source>
</evidence>
<feature type="compositionally biased region" description="Low complexity" evidence="6">
    <location>
        <begin position="691"/>
        <end position="701"/>
    </location>
</feature>
<dbReference type="InterPro" id="IPR001128">
    <property type="entry name" value="Cyt_P450"/>
</dbReference>
<dbReference type="InterPro" id="IPR002401">
    <property type="entry name" value="Cyt_P450_E_grp-I"/>
</dbReference>
<comment type="similarity">
    <text evidence="1">Belongs to the cytochrome P450 family.</text>
</comment>
<sequence>MALESWPLGVLFGLLRDYPEIIVALAYSFCLFYVNRRRPSALPINWPFIGMLPAMVINFSRIHDYLSYLFSRISCTEIFRGPWFLGADLLLTCDPENVHHILNANFDNYPKGDQFREVFDILGHALLSVDGDSWRFQRKIANAIIGDRGFRTFVVGATREKAEKVLVPLLLYKCERDEVVELQEMFTRFSFDVTCNMVFGDDPGSLSLQFPAIPFSSAIDDAWEALFFRHTVPKSWWKVMKWLDVGTEKKMTNARKVIDQNIRQIILQKREEMKAKIPKADLLASYMEVVEEIKDKVEDTEKFLRDNVLFLMIAGRDAFSISLSWFFFLLHNNPKVQTKILKELRRCRSTENTSTTFSSDELSRMVYLHGAVCETLRIFPPVPFEEKTALKDDVLPSGSRVAAGQKIVVSMYAMGRMEAVWGKDCMEFKPERWITAEGRVRHVPAHKFMAFNCGPRTCIGKDVGLMQIKTVVAAVLWNFEVQVVDSARVEPKSSAMLRMKNGTIHLREAVFFGRWFLRRQLPHAGFLISANGGSGSGFSHRRHQGVVGLPTTSKGACPVEEEDTCAAFVAGHASPTPTLMPRRSRRLQRAQAAATASGDHCRRPRPPPVAADATAAAPNGYRHLSHTAGSKCLRRPWLPAAASASCRPRASSRGCRHRHLLLQPLPQPSPATSAVVSGDHCRSRRHLRATSSPSEHSPSEGSDTDLLFLGRGQKRSIQVIFLCALESEVDPYFFSYSLISGDLEVKDFSRKSCLVGFVGSSSN</sequence>
<dbReference type="GO" id="GO:0006629">
    <property type="term" value="P:lipid metabolic process"/>
    <property type="evidence" value="ECO:0007669"/>
    <property type="project" value="UniProtKB-ARBA"/>
</dbReference>
<comment type="caution">
    <text evidence="8">The sequence shown here is derived from an EMBL/GenBank/DDBJ whole genome shotgun (WGS) entry which is preliminary data.</text>
</comment>
<keyword evidence="9" id="KW-1185">Reference proteome</keyword>
<dbReference type="PANTHER" id="PTHR24296">
    <property type="entry name" value="CYTOCHROME P450"/>
    <property type="match status" value="1"/>
</dbReference>
<comment type="cofactor">
    <cofactor evidence="5">
        <name>heme</name>
        <dbReference type="ChEBI" id="CHEBI:30413"/>
    </cofactor>
</comment>
<dbReference type="GO" id="GO:0016705">
    <property type="term" value="F:oxidoreductase activity, acting on paired donors, with incorporation or reduction of molecular oxygen"/>
    <property type="evidence" value="ECO:0007669"/>
    <property type="project" value="InterPro"/>
</dbReference>
<feature type="transmembrane region" description="Helical" evidence="7">
    <location>
        <begin position="18"/>
        <end position="34"/>
    </location>
</feature>
<dbReference type="GO" id="GO:0020037">
    <property type="term" value="F:heme binding"/>
    <property type="evidence" value="ECO:0007669"/>
    <property type="project" value="InterPro"/>
</dbReference>
<protein>
    <recommendedName>
        <fullName evidence="10">Cytochrome P450</fullName>
    </recommendedName>
</protein>
<keyword evidence="3" id="KW-0560">Oxidoreductase</keyword>
<evidence type="ECO:0000313" key="8">
    <source>
        <dbReference type="EMBL" id="KAG6489426.1"/>
    </source>
</evidence>
<evidence type="ECO:0000256" key="5">
    <source>
        <dbReference type="PIRSR" id="PIRSR602401-1"/>
    </source>
</evidence>
<dbReference type="PRINTS" id="PR00385">
    <property type="entry name" value="P450"/>
</dbReference>
<evidence type="ECO:0000313" key="9">
    <source>
        <dbReference type="Proteomes" id="UP000734854"/>
    </source>
</evidence>
<evidence type="ECO:0000256" key="7">
    <source>
        <dbReference type="SAM" id="Phobius"/>
    </source>
</evidence>
<keyword evidence="7" id="KW-0472">Membrane</keyword>
<dbReference type="AlphaFoldDB" id="A0A8J5FQ95"/>
<feature type="region of interest" description="Disordered" evidence="6">
    <location>
        <begin position="576"/>
        <end position="614"/>
    </location>
</feature>
<keyword evidence="7" id="KW-1133">Transmembrane helix</keyword>
<dbReference type="InterPro" id="IPR036396">
    <property type="entry name" value="Cyt_P450_sf"/>
</dbReference>
<feature type="binding site" description="axial binding residue" evidence="5">
    <location>
        <position position="458"/>
    </location>
    <ligand>
        <name>heme</name>
        <dbReference type="ChEBI" id="CHEBI:30413"/>
    </ligand>
    <ligandPart>
        <name>Fe</name>
        <dbReference type="ChEBI" id="CHEBI:18248"/>
    </ligandPart>
</feature>
<accession>A0A8J5FQ95</accession>
<dbReference type="PRINTS" id="PR00463">
    <property type="entry name" value="EP450I"/>
</dbReference>
<dbReference type="SUPFAM" id="SSF48264">
    <property type="entry name" value="Cytochrome P450"/>
    <property type="match status" value="1"/>
</dbReference>
<dbReference type="Gene3D" id="1.10.630.10">
    <property type="entry name" value="Cytochrome P450"/>
    <property type="match status" value="1"/>
</dbReference>
<dbReference type="Proteomes" id="UP000734854">
    <property type="component" value="Unassembled WGS sequence"/>
</dbReference>
<dbReference type="EMBL" id="JACMSC010000014">
    <property type="protein sequence ID" value="KAG6489426.1"/>
    <property type="molecule type" value="Genomic_DNA"/>
</dbReference>
<gene>
    <name evidence="8" type="ORF">ZIOFF_050695</name>
</gene>
<dbReference type="Pfam" id="PF00067">
    <property type="entry name" value="p450"/>
    <property type="match status" value="1"/>
</dbReference>
<evidence type="ECO:0000256" key="1">
    <source>
        <dbReference type="ARBA" id="ARBA00010617"/>
    </source>
</evidence>
<keyword evidence="4 5" id="KW-0408">Iron</keyword>
<evidence type="ECO:0000256" key="6">
    <source>
        <dbReference type="SAM" id="MobiDB-lite"/>
    </source>
</evidence>
<dbReference type="GO" id="GO:0004497">
    <property type="term" value="F:monooxygenase activity"/>
    <property type="evidence" value="ECO:0007669"/>
    <property type="project" value="InterPro"/>
</dbReference>
<keyword evidence="7" id="KW-0812">Transmembrane</keyword>
<keyword evidence="5" id="KW-0349">Heme</keyword>
<evidence type="ECO:0000256" key="2">
    <source>
        <dbReference type="ARBA" id="ARBA00022723"/>
    </source>
</evidence>
<name>A0A8J5FQ95_ZINOF</name>
<keyword evidence="2 5" id="KW-0479">Metal-binding</keyword>
<dbReference type="CDD" id="cd11064">
    <property type="entry name" value="CYP86A"/>
    <property type="match status" value="1"/>
</dbReference>
<proteinExistence type="inferred from homology"/>
<dbReference type="InterPro" id="IPR017972">
    <property type="entry name" value="Cyt_P450_CS"/>
</dbReference>
<dbReference type="PROSITE" id="PS00086">
    <property type="entry name" value="CYTOCHROME_P450"/>
    <property type="match status" value="1"/>
</dbReference>